<evidence type="ECO:0000313" key="2">
    <source>
        <dbReference type="EMBL" id="JAC76733.1"/>
    </source>
</evidence>
<reference evidence="2" key="1">
    <citation type="submission" date="2014-05" db="EMBL/GenBank/DDBJ databases">
        <title>The transcriptome of the halophilic microalga Tetraselmis sp. GSL018 isolated from the Great Salt Lake, Utah.</title>
        <authorList>
            <person name="Jinkerson R.E."/>
            <person name="D'Adamo S."/>
            <person name="Posewitz M.C."/>
        </authorList>
    </citation>
    <scope>NUCLEOTIDE SEQUENCE</scope>
    <source>
        <strain evidence="2">GSL018</strain>
    </source>
</reference>
<dbReference type="InterPro" id="IPR027417">
    <property type="entry name" value="P-loop_NTPase"/>
</dbReference>
<protein>
    <recommendedName>
        <fullName evidence="3">Sulfotransferase</fullName>
    </recommendedName>
</protein>
<gene>
    <name evidence="2" type="ORF">TSPGSL018_19392</name>
</gene>
<proteinExistence type="predicted"/>
<feature type="chain" id="PRO_5001606024" description="Sulfotransferase" evidence="1">
    <location>
        <begin position="19"/>
        <end position="147"/>
    </location>
</feature>
<accession>A0A061RXQ9</accession>
<keyword evidence="1" id="KW-0732">Signal</keyword>
<evidence type="ECO:0000256" key="1">
    <source>
        <dbReference type="SAM" id="SignalP"/>
    </source>
</evidence>
<feature type="signal peptide" evidence="1">
    <location>
        <begin position="1"/>
        <end position="18"/>
    </location>
</feature>
<dbReference type="AlphaFoldDB" id="A0A061RXQ9"/>
<dbReference type="SUPFAM" id="SSF52540">
    <property type="entry name" value="P-loop containing nucleoside triphosphate hydrolases"/>
    <property type="match status" value="1"/>
</dbReference>
<dbReference type="Gene3D" id="3.40.50.300">
    <property type="entry name" value="P-loop containing nucleotide triphosphate hydrolases"/>
    <property type="match status" value="1"/>
</dbReference>
<name>A0A061RXQ9_9CHLO</name>
<evidence type="ECO:0008006" key="3">
    <source>
        <dbReference type="Google" id="ProtNLM"/>
    </source>
</evidence>
<organism evidence="2">
    <name type="scientific">Tetraselmis sp. GSL018</name>
    <dbReference type="NCBI Taxonomy" id="582737"/>
    <lineage>
        <taxon>Eukaryota</taxon>
        <taxon>Viridiplantae</taxon>
        <taxon>Chlorophyta</taxon>
        <taxon>core chlorophytes</taxon>
        <taxon>Chlorodendrophyceae</taxon>
        <taxon>Chlorodendrales</taxon>
        <taxon>Chlorodendraceae</taxon>
        <taxon>Tetraselmis</taxon>
    </lineage>
</organism>
<dbReference type="EMBL" id="GBEZ01008827">
    <property type="protein sequence ID" value="JAC76733.1"/>
    <property type="molecule type" value="Transcribed_RNA"/>
</dbReference>
<sequence>MIPLLWWFCLSFTAAVFTFCNFKALGDPAPLAEKHSIAYPGSFPARVHPDINIAGLAKSGTSHLHRVLAEHDSVYALQKEKCPLGESDVPRYHRELISKLELAPNTSHTLHSCLRAELAVPLLSHAKEKYGLATKPKFIILLRDPAE</sequence>